<feature type="region of interest" description="Disordered" evidence="12">
    <location>
        <begin position="793"/>
        <end position="821"/>
    </location>
</feature>
<feature type="region of interest" description="Disordered" evidence="12">
    <location>
        <begin position="960"/>
        <end position="1019"/>
    </location>
</feature>
<evidence type="ECO:0000256" key="11">
    <source>
        <dbReference type="PROSITE-ProRule" id="PRU00094"/>
    </source>
</evidence>
<feature type="compositionally biased region" description="Basic and acidic residues" evidence="12">
    <location>
        <begin position="66"/>
        <end position="86"/>
    </location>
</feature>
<feature type="compositionally biased region" description="Basic and acidic residues" evidence="12">
    <location>
        <begin position="696"/>
        <end position="716"/>
    </location>
</feature>
<keyword evidence="3" id="KW-0677">Repeat</keyword>
<evidence type="ECO:0000256" key="6">
    <source>
        <dbReference type="ARBA" id="ARBA00023015"/>
    </source>
</evidence>
<keyword evidence="15" id="KW-1185">Reference proteome</keyword>
<comment type="caution">
    <text evidence="14">The sequence shown here is derived from an EMBL/GenBank/DDBJ whole genome shotgun (WGS) entry which is preliminary data.</text>
</comment>
<evidence type="ECO:0000313" key="14">
    <source>
        <dbReference type="EMBL" id="TSK31351.1"/>
    </source>
</evidence>
<dbReference type="GO" id="GO:0003700">
    <property type="term" value="F:DNA-binding transcription factor activity"/>
    <property type="evidence" value="ECO:0007669"/>
    <property type="project" value="InterPro"/>
</dbReference>
<keyword evidence="8" id="KW-0804">Transcription</keyword>
<proteinExistence type="predicted"/>
<dbReference type="PRINTS" id="PR00619">
    <property type="entry name" value="GATAZNFINGER"/>
</dbReference>
<evidence type="ECO:0000256" key="2">
    <source>
        <dbReference type="ARBA" id="ARBA00022723"/>
    </source>
</evidence>
<feature type="region of interest" description="Disordered" evidence="12">
    <location>
        <begin position="689"/>
        <end position="726"/>
    </location>
</feature>
<dbReference type="PANTHER" id="PTHR47034:SF1">
    <property type="entry name" value="ZINC FINGER TRANSCRIPTION FACTOR TRPS1"/>
    <property type="match status" value="1"/>
</dbReference>
<evidence type="ECO:0000256" key="1">
    <source>
        <dbReference type="ARBA" id="ARBA00004123"/>
    </source>
</evidence>
<feature type="region of interest" description="Disordered" evidence="12">
    <location>
        <begin position="238"/>
        <end position="259"/>
    </location>
</feature>
<dbReference type="PROSITE" id="PS50114">
    <property type="entry name" value="GATA_ZN_FINGER_2"/>
    <property type="match status" value="1"/>
</dbReference>
<feature type="compositionally biased region" description="Polar residues" evidence="12">
    <location>
        <begin position="971"/>
        <end position="984"/>
    </location>
</feature>
<evidence type="ECO:0000256" key="4">
    <source>
        <dbReference type="ARBA" id="ARBA00022771"/>
    </source>
</evidence>
<evidence type="ECO:0000256" key="9">
    <source>
        <dbReference type="ARBA" id="ARBA00023242"/>
    </source>
</evidence>
<evidence type="ECO:0000256" key="7">
    <source>
        <dbReference type="ARBA" id="ARBA00023125"/>
    </source>
</evidence>
<dbReference type="EMBL" id="VCAZ01000009">
    <property type="protein sequence ID" value="TSK31351.1"/>
    <property type="molecule type" value="Genomic_DNA"/>
</dbReference>
<dbReference type="PANTHER" id="PTHR47034">
    <property type="entry name" value="ZINC FINGER TRANSCRIPTION FACTOR TRPS1"/>
    <property type="match status" value="1"/>
</dbReference>
<evidence type="ECO:0000259" key="13">
    <source>
        <dbReference type="PROSITE" id="PS50114"/>
    </source>
</evidence>
<dbReference type="FunFam" id="3.30.50.10:FF:000020">
    <property type="entry name" value="Zinc finger transcription factor Trps1"/>
    <property type="match status" value="1"/>
</dbReference>
<keyword evidence="4 11" id="KW-0863">Zinc-finger</keyword>
<dbReference type="GO" id="GO:0005634">
    <property type="term" value="C:nucleus"/>
    <property type="evidence" value="ECO:0007669"/>
    <property type="project" value="UniProtKB-SubCell"/>
</dbReference>
<feature type="compositionally biased region" description="Low complexity" evidence="12">
    <location>
        <begin position="24"/>
        <end position="41"/>
    </location>
</feature>
<dbReference type="Gene3D" id="3.30.50.10">
    <property type="entry name" value="Erythroid Transcription Factor GATA-1, subunit A"/>
    <property type="match status" value="1"/>
</dbReference>
<keyword evidence="5" id="KW-0862">Zinc</keyword>
<organism evidence="14 15">
    <name type="scientific">Bagarius yarrelli</name>
    <name type="common">Goonch</name>
    <name type="synonym">Bagrus yarrelli</name>
    <dbReference type="NCBI Taxonomy" id="175774"/>
    <lineage>
        <taxon>Eukaryota</taxon>
        <taxon>Metazoa</taxon>
        <taxon>Chordata</taxon>
        <taxon>Craniata</taxon>
        <taxon>Vertebrata</taxon>
        <taxon>Euteleostomi</taxon>
        <taxon>Actinopterygii</taxon>
        <taxon>Neopterygii</taxon>
        <taxon>Teleostei</taxon>
        <taxon>Ostariophysi</taxon>
        <taxon>Siluriformes</taxon>
        <taxon>Sisoridae</taxon>
        <taxon>Sisorinae</taxon>
        <taxon>Bagarius</taxon>
    </lineage>
</organism>
<dbReference type="SMART" id="SM00355">
    <property type="entry name" value="ZnF_C2H2"/>
    <property type="match status" value="8"/>
</dbReference>
<gene>
    <name evidence="14" type="ORF">Baya_3461</name>
</gene>
<dbReference type="Proteomes" id="UP000319801">
    <property type="component" value="Unassembled WGS sequence"/>
</dbReference>
<comment type="subcellular location">
    <subcellularLocation>
        <location evidence="1">Nucleus</location>
    </subcellularLocation>
</comment>
<dbReference type="InterPro" id="IPR000679">
    <property type="entry name" value="Znf_GATA"/>
</dbReference>
<feature type="domain" description="GATA-type" evidence="13">
    <location>
        <begin position="904"/>
        <end position="962"/>
    </location>
</feature>
<dbReference type="PROSITE" id="PS00028">
    <property type="entry name" value="ZINC_FINGER_C2H2_1"/>
    <property type="match status" value="2"/>
</dbReference>
<evidence type="ECO:0000256" key="3">
    <source>
        <dbReference type="ARBA" id="ARBA00022737"/>
    </source>
</evidence>
<feature type="region of interest" description="Disordered" evidence="12">
    <location>
        <begin position="1"/>
        <end position="183"/>
    </location>
</feature>
<evidence type="ECO:0000256" key="5">
    <source>
        <dbReference type="ARBA" id="ARBA00022833"/>
    </source>
</evidence>
<feature type="compositionally biased region" description="Low complexity" evidence="12">
    <location>
        <begin position="161"/>
        <end position="182"/>
    </location>
</feature>
<dbReference type="PROSITE" id="PS00344">
    <property type="entry name" value="GATA_ZN_FINGER_1"/>
    <property type="match status" value="1"/>
</dbReference>
<dbReference type="SMART" id="SM00401">
    <property type="entry name" value="ZnF_GATA"/>
    <property type="match status" value="1"/>
</dbReference>
<dbReference type="InterPro" id="IPR013088">
    <property type="entry name" value="Znf_NHR/GATA"/>
</dbReference>
<reference evidence="14 15" key="1">
    <citation type="journal article" date="2019" name="Genome Biol. Evol.">
        <title>Whole-Genome Sequencing of the Giant Devil Catfish, Bagarius yarrelli.</title>
        <authorList>
            <person name="Jiang W."/>
            <person name="Lv Y."/>
            <person name="Cheng L."/>
            <person name="Yang K."/>
            <person name="Chao B."/>
            <person name="Wang X."/>
            <person name="Li Y."/>
            <person name="Pan X."/>
            <person name="You X."/>
            <person name="Zhang Y."/>
            <person name="Yang J."/>
            <person name="Li J."/>
            <person name="Zhang X."/>
            <person name="Liu S."/>
            <person name="Sun C."/>
            <person name="Yang J."/>
            <person name="Shi Q."/>
        </authorList>
    </citation>
    <scope>NUCLEOTIDE SEQUENCE [LARGE SCALE GENOMIC DNA]</scope>
    <source>
        <strain evidence="14">JWS20170419001</strain>
        <tissue evidence="14">Muscle</tissue>
    </source>
</reference>
<protein>
    <recommendedName>
        <fullName evidence="10">Zinc finger transcription factor Trps1</fullName>
    </recommendedName>
</protein>
<dbReference type="GO" id="GO:0008270">
    <property type="term" value="F:zinc ion binding"/>
    <property type="evidence" value="ECO:0007669"/>
    <property type="project" value="UniProtKB-KW"/>
</dbReference>
<keyword evidence="6" id="KW-0805">Transcription regulation</keyword>
<evidence type="ECO:0000313" key="15">
    <source>
        <dbReference type="Proteomes" id="UP000319801"/>
    </source>
</evidence>
<name>A0A556TPB5_BAGYA</name>
<dbReference type="InterPro" id="IPR013087">
    <property type="entry name" value="Znf_C2H2_type"/>
</dbReference>
<feature type="compositionally biased region" description="Polar residues" evidence="12">
    <location>
        <begin position="717"/>
        <end position="726"/>
    </location>
</feature>
<dbReference type="CDD" id="cd00202">
    <property type="entry name" value="ZnF_GATA"/>
    <property type="match status" value="1"/>
</dbReference>
<dbReference type="GO" id="GO:0006357">
    <property type="term" value="P:regulation of transcription by RNA polymerase II"/>
    <property type="evidence" value="ECO:0007669"/>
    <property type="project" value="TreeGrafter"/>
</dbReference>
<dbReference type="InterPro" id="IPR028440">
    <property type="entry name" value="TRPS1"/>
</dbReference>
<dbReference type="Pfam" id="PF00320">
    <property type="entry name" value="GATA"/>
    <property type="match status" value="1"/>
</dbReference>
<feature type="region of interest" description="Disordered" evidence="12">
    <location>
        <begin position="1037"/>
        <end position="1068"/>
    </location>
</feature>
<evidence type="ECO:0000256" key="12">
    <source>
        <dbReference type="SAM" id="MobiDB-lite"/>
    </source>
</evidence>
<evidence type="ECO:0000256" key="8">
    <source>
        <dbReference type="ARBA" id="ARBA00023163"/>
    </source>
</evidence>
<keyword evidence="9" id="KW-0539">Nucleus</keyword>
<accession>A0A556TPB5</accession>
<sequence>MVRKKNPPLRSFGGEEDEGDAATVAEAAGPESGEAAGSEASVPEERSEPGSPGSSKPDTPGLYCHQTEKTHASPTRSDRGQSHDTEAETVTGGAETRRHSSLRRGPEACVIVQTCTSNGEDREPTHSPCPESLHTESPSEDGSQLPLHPLQPHRPSDEGNSPPRAESAAAPPPSSSSSSSSPKLQDFKCNICGYGYYGNDPADLIKHFRKYHLGLHNRTRHDAELDSRILALHNMPQFQSQGKDGTRNPGITADPGSPRASLLNGTYDVQVTLAGTFIGIGRKTPDCQGNTKYFRCKFCNFTYMGSSSVELEQHFLDAHPNKMKNPPLGNGSPEDKGMEAKGNCTLWSTAEEPSTWAERVAVRAEDDSLAGYSVPTRPAGAEVSVAYYWCKYCSFSCESSSSSRLLEHYEKLHCQAAGLDSSPGERERKAREEDLNVKRKENQSGKAGTGADSETVVTSYNCQFCDFRYSMNHGPDVIVVAPLLRHYQRAHSIHKCAIKHCPLCPRGLCSPDKHLGDVSYPFACRRSSCLHCAMLLLQLTPVGGATPPPRASVTHLCDQCTFSTTDVDLLLLHYDSAHAPRTLLDAKPEDEATGEGGGRGQHGEYACTKCNFYTEVEEEIFRHYRRVHGCCRCRHCSFTAADTTSLLDHFNTVHCQDSTEPGSAPANGCSAPSTLRIKEESKSDLKLYSLVPPEARSAEGVKTEAPDEKDKDKSWSESRGGTEQQIQGMLWVPKERVGEVLRGSPAPFPHVTLGLLGSTTVPQEQQKGAAVLRDSPGLVFGLSADAKGYLQGTPAGTAAEKPGQQFSSSTEGKSSKEESQSLLRSVSQEVAKLSVSLAAKIWNKVSHFTDRDEKEIELNCGKEKKEHDLSTCFSLWAKRIILETLILDNTVLHIWFRLQFERRRGSGVFCANCLTTKTSLWRKNANGGYVCNACGLYQKLHSTPRPLNIIKQNNGEQIIRRRTRKRLNPDSVASEQTSSKQQRVSAEDRLNGSPLERRSDEPGADPHIQPNKGQPSPRSTHAFLLSQTLEIHKRMPPLHAHKSPGDSTGSEGNGSIMGSQVASERGSPIEKYLRPSKHASYSPPGSPIEKYQYPVFSLPIVHSELQNEADWLRFWTKYKMAVPGNPGHYLGLPNPCQSFVPYPTFSLPPHFPPPPPAGPESDTPLDLAIKHHSKPSSLPNGATMPKEKVLLDKQASPLANRDCEAKEEDSAVLQPVKPERIDQGTQDELCSRCAHCGIVFLDEVMYALHMSCHGDGGPFQCSICLHACSDKYDFTTHIQRGLHRPASDPNAKVADE</sequence>
<dbReference type="GO" id="GO:0000977">
    <property type="term" value="F:RNA polymerase II transcription regulatory region sequence-specific DNA binding"/>
    <property type="evidence" value="ECO:0007669"/>
    <property type="project" value="TreeGrafter"/>
</dbReference>
<keyword evidence="7" id="KW-0238">DNA-binding</keyword>
<feature type="compositionally biased region" description="Basic and acidic residues" evidence="12">
    <location>
        <begin position="423"/>
        <end position="443"/>
    </location>
</feature>
<keyword evidence="2" id="KW-0479">Metal-binding</keyword>
<feature type="compositionally biased region" description="Basic and acidic residues" evidence="12">
    <location>
        <begin position="985"/>
        <end position="1001"/>
    </location>
</feature>
<dbReference type="Gene3D" id="3.30.160.60">
    <property type="entry name" value="Classic Zinc Finger"/>
    <property type="match status" value="1"/>
</dbReference>
<dbReference type="OrthoDB" id="515401at2759"/>
<dbReference type="SUPFAM" id="SSF57716">
    <property type="entry name" value="Glucocorticoid receptor-like (DNA-binding domain)"/>
    <property type="match status" value="1"/>
</dbReference>
<feature type="region of interest" description="Disordered" evidence="12">
    <location>
        <begin position="419"/>
        <end position="451"/>
    </location>
</feature>
<evidence type="ECO:0000256" key="10">
    <source>
        <dbReference type="ARBA" id="ARBA00073694"/>
    </source>
</evidence>